<feature type="domain" description="Serine aminopeptidase S33" evidence="1">
    <location>
        <begin position="25"/>
        <end position="251"/>
    </location>
</feature>
<protein>
    <submittedName>
        <fullName evidence="2">Alpha-beta hydrolase superfamily lysophospholipase</fullName>
    </submittedName>
</protein>
<dbReference type="SUPFAM" id="SSF53474">
    <property type="entry name" value="alpha/beta-Hydrolases"/>
    <property type="match status" value="1"/>
</dbReference>
<sequence length="267" mass="29395">MAKSTEFDYEGHGGKLVARRWDNDEPRYVALISHGYGEHIGRYEYLADRLVADGAAVYGVDHLGHGKSEGERVLIPDFEKVVHDLRELETTARSEHPQLPVVLIGHSMGGMIAARYAQHYGADLESVVLSGPVIGAWDTAKVLLAMDEIPDVPLDPSVLSRDPSVGTAYAEDPLVWHGAFKKPTLEAFDKTVRDINAAGPIEGAPVLWLHGTDDQLVPYEKAAEGWKLIAPEQSAQKAYDGAQHEIFNETNKDEVVDDALAFINKYR</sequence>
<reference evidence="2 3" key="1">
    <citation type="submission" date="2018-03" db="EMBL/GenBank/DDBJ databases">
        <title>Genomic Encyclopedia of Archaeal and Bacterial Type Strains, Phase II (KMG-II): from individual species to whole genera.</title>
        <authorList>
            <person name="Goeker M."/>
        </authorList>
    </citation>
    <scope>NUCLEOTIDE SEQUENCE [LARGE SCALE GENOMIC DNA]</scope>
    <source>
        <strain evidence="2 3">DSM 100065</strain>
    </source>
</reference>
<comment type="caution">
    <text evidence="2">The sequence shown here is derived from an EMBL/GenBank/DDBJ whole genome shotgun (WGS) entry which is preliminary data.</text>
</comment>
<dbReference type="InterPro" id="IPR000073">
    <property type="entry name" value="AB_hydrolase_1"/>
</dbReference>
<gene>
    <name evidence="2" type="ORF">CLV47_101513</name>
</gene>
<dbReference type="InterPro" id="IPR022742">
    <property type="entry name" value="Hydrolase_4"/>
</dbReference>
<proteinExistence type="predicted"/>
<organism evidence="2 3">
    <name type="scientific">Antricoccus suffuscus</name>
    <dbReference type="NCBI Taxonomy" id="1629062"/>
    <lineage>
        <taxon>Bacteria</taxon>
        <taxon>Bacillati</taxon>
        <taxon>Actinomycetota</taxon>
        <taxon>Actinomycetes</taxon>
        <taxon>Geodermatophilales</taxon>
        <taxon>Antricoccaceae</taxon>
        <taxon>Antricoccus</taxon>
    </lineage>
</organism>
<dbReference type="RefSeq" id="WP_106347406.1">
    <property type="nucleotide sequence ID" value="NZ_PVUE01000001.1"/>
</dbReference>
<evidence type="ECO:0000313" key="2">
    <source>
        <dbReference type="EMBL" id="PRZ44387.1"/>
    </source>
</evidence>
<evidence type="ECO:0000259" key="1">
    <source>
        <dbReference type="Pfam" id="PF12146"/>
    </source>
</evidence>
<dbReference type="OrthoDB" id="9806902at2"/>
<dbReference type="EMBL" id="PVUE01000001">
    <property type="protein sequence ID" value="PRZ44387.1"/>
    <property type="molecule type" value="Genomic_DNA"/>
</dbReference>
<evidence type="ECO:0000313" key="3">
    <source>
        <dbReference type="Proteomes" id="UP000237752"/>
    </source>
</evidence>
<name>A0A2T1A7D8_9ACTN</name>
<dbReference type="Gene3D" id="3.40.50.1820">
    <property type="entry name" value="alpha/beta hydrolase"/>
    <property type="match status" value="1"/>
</dbReference>
<dbReference type="InterPro" id="IPR051044">
    <property type="entry name" value="MAG_DAG_Lipase"/>
</dbReference>
<dbReference type="GO" id="GO:0016787">
    <property type="term" value="F:hydrolase activity"/>
    <property type="evidence" value="ECO:0007669"/>
    <property type="project" value="UniProtKB-KW"/>
</dbReference>
<accession>A0A2T1A7D8</accession>
<keyword evidence="3" id="KW-1185">Reference proteome</keyword>
<dbReference type="Proteomes" id="UP000237752">
    <property type="component" value="Unassembled WGS sequence"/>
</dbReference>
<dbReference type="AlphaFoldDB" id="A0A2T1A7D8"/>
<dbReference type="PANTHER" id="PTHR11614">
    <property type="entry name" value="PHOSPHOLIPASE-RELATED"/>
    <property type="match status" value="1"/>
</dbReference>
<dbReference type="PRINTS" id="PR00111">
    <property type="entry name" value="ABHYDROLASE"/>
</dbReference>
<dbReference type="Pfam" id="PF12146">
    <property type="entry name" value="Hydrolase_4"/>
    <property type="match status" value="1"/>
</dbReference>
<dbReference type="InterPro" id="IPR029058">
    <property type="entry name" value="AB_hydrolase_fold"/>
</dbReference>
<keyword evidence="2" id="KW-0378">Hydrolase</keyword>